<sequence length="173" mass="19405">MHPNDTGTRLKCPYYLMQWRACILVGSTGNLNPVLVSNCKCHFALSRCCCIANNGKSPITNLKEGSCPCCCSHSQRRLILREQLLSGAVKRADPSCTTSYLYDASDVLHLEAIWALMTWRLSDVVDEHLLTIHWSGLWRSATAILGGMDGASHIVMDSYYRSTLPFLRGWTFF</sequence>
<accession>A0A0C3ECE7</accession>
<dbReference type="EMBL" id="KN822019">
    <property type="protein sequence ID" value="KIM66019.1"/>
    <property type="molecule type" value="Genomic_DNA"/>
</dbReference>
<protein>
    <submittedName>
        <fullName evidence="1">Uncharacterized protein</fullName>
    </submittedName>
</protein>
<evidence type="ECO:0000313" key="1">
    <source>
        <dbReference type="EMBL" id="KIM66019.1"/>
    </source>
</evidence>
<dbReference type="Proteomes" id="UP000053989">
    <property type="component" value="Unassembled WGS sequence"/>
</dbReference>
<gene>
    <name evidence="1" type="ORF">SCLCIDRAFT_396667</name>
</gene>
<name>A0A0C3ECE7_9AGAM</name>
<keyword evidence="2" id="KW-1185">Reference proteome</keyword>
<dbReference type="AlphaFoldDB" id="A0A0C3ECE7"/>
<proteinExistence type="predicted"/>
<evidence type="ECO:0000313" key="2">
    <source>
        <dbReference type="Proteomes" id="UP000053989"/>
    </source>
</evidence>
<reference evidence="1 2" key="1">
    <citation type="submission" date="2014-04" db="EMBL/GenBank/DDBJ databases">
        <authorList>
            <consortium name="DOE Joint Genome Institute"/>
            <person name="Kuo A."/>
            <person name="Kohler A."/>
            <person name="Nagy L.G."/>
            <person name="Floudas D."/>
            <person name="Copeland A."/>
            <person name="Barry K.W."/>
            <person name="Cichocki N."/>
            <person name="Veneault-Fourrey C."/>
            <person name="LaButti K."/>
            <person name="Lindquist E.A."/>
            <person name="Lipzen A."/>
            <person name="Lundell T."/>
            <person name="Morin E."/>
            <person name="Murat C."/>
            <person name="Sun H."/>
            <person name="Tunlid A."/>
            <person name="Henrissat B."/>
            <person name="Grigoriev I.V."/>
            <person name="Hibbett D.S."/>
            <person name="Martin F."/>
            <person name="Nordberg H.P."/>
            <person name="Cantor M.N."/>
            <person name="Hua S.X."/>
        </authorList>
    </citation>
    <scope>NUCLEOTIDE SEQUENCE [LARGE SCALE GENOMIC DNA]</scope>
    <source>
        <strain evidence="1 2">Foug A</strain>
    </source>
</reference>
<organism evidence="1 2">
    <name type="scientific">Scleroderma citrinum Foug A</name>
    <dbReference type="NCBI Taxonomy" id="1036808"/>
    <lineage>
        <taxon>Eukaryota</taxon>
        <taxon>Fungi</taxon>
        <taxon>Dikarya</taxon>
        <taxon>Basidiomycota</taxon>
        <taxon>Agaricomycotina</taxon>
        <taxon>Agaricomycetes</taxon>
        <taxon>Agaricomycetidae</taxon>
        <taxon>Boletales</taxon>
        <taxon>Sclerodermatineae</taxon>
        <taxon>Sclerodermataceae</taxon>
        <taxon>Scleroderma</taxon>
    </lineage>
</organism>
<reference evidence="2" key="2">
    <citation type="submission" date="2015-01" db="EMBL/GenBank/DDBJ databases">
        <title>Evolutionary Origins and Diversification of the Mycorrhizal Mutualists.</title>
        <authorList>
            <consortium name="DOE Joint Genome Institute"/>
            <consortium name="Mycorrhizal Genomics Consortium"/>
            <person name="Kohler A."/>
            <person name="Kuo A."/>
            <person name="Nagy L.G."/>
            <person name="Floudas D."/>
            <person name="Copeland A."/>
            <person name="Barry K.W."/>
            <person name="Cichocki N."/>
            <person name="Veneault-Fourrey C."/>
            <person name="LaButti K."/>
            <person name="Lindquist E.A."/>
            <person name="Lipzen A."/>
            <person name="Lundell T."/>
            <person name="Morin E."/>
            <person name="Murat C."/>
            <person name="Riley R."/>
            <person name="Ohm R."/>
            <person name="Sun H."/>
            <person name="Tunlid A."/>
            <person name="Henrissat B."/>
            <person name="Grigoriev I.V."/>
            <person name="Hibbett D.S."/>
            <person name="Martin F."/>
        </authorList>
    </citation>
    <scope>NUCLEOTIDE SEQUENCE [LARGE SCALE GENOMIC DNA]</scope>
    <source>
        <strain evidence="2">Foug A</strain>
    </source>
</reference>
<dbReference type="HOGENOM" id="CLU_1548520_0_0_1"/>
<dbReference type="InParanoid" id="A0A0C3ECE7"/>